<keyword evidence="1" id="KW-0812">Transmembrane</keyword>
<proteinExistence type="predicted"/>
<accession>A0A9P0H2H7</accession>
<sequence>MKMNQWEMNRGYDSTIRKSWNGSLPQKECRTVVIAGDGQRTRTLIGQTPLSSAHSKPIHLFLLVLAVIMVFIFVSGLVLYYN</sequence>
<evidence type="ECO:0000313" key="2">
    <source>
        <dbReference type="EMBL" id="CAH1395038.1"/>
    </source>
</evidence>
<protein>
    <submittedName>
        <fullName evidence="2">Uncharacterized protein</fullName>
    </submittedName>
</protein>
<organism evidence="2 3">
    <name type="scientific">Nezara viridula</name>
    <name type="common">Southern green stink bug</name>
    <name type="synonym">Cimex viridulus</name>
    <dbReference type="NCBI Taxonomy" id="85310"/>
    <lineage>
        <taxon>Eukaryota</taxon>
        <taxon>Metazoa</taxon>
        <taxon>Ecdysozoa</taxon>
        <taxon>Arthropoda</taxon>
        <taxon>Hexapoda</taxon>
        <taxon>Insecta</taxon>
        <taxon>Pterygota</taxon>
        <taxon>Neoptera</taxon>
        <taxon>Paraneoptera</taxon>
        <taxon>Hemiptera</taxon>
        <taxon>Heteroptera</taxon>
        <taxon>Panheteroptera</taxon>
        <taxon>Pentatomomorpha</taxon>
        <taxon>Pentatomoidea</taxon>
        <taxon>Pentatomidae</taxon>
        <taxon>Pentatominae</taxon>
        <taxon>Nezara</taxon>
    </lineage>
</organism>
<evidence type="ECO:0000313" key="3">
    <source>
        <dbReference type="Proteomes" id="UP001152798"/>
    </source>
</evidence>
<evidence type="ECO:0000256" key="1">
    <source>
        <dbReference type="SAM" id="Phobius"/>
    </source>
</evidence>
<keyword evidence="1" id="KW-1133">Transmembrane helix</keyword>
<dbReference type="Proteomes" id="UP001152798">
    <property type="component" value="Chromosome 3"/>
</dbReference>
<name>A0A9P0H2H7_NEZVI</name>
<reference evidence="2" key="1">
    <citation type="submission" date="2022-01" db="EMBL/GenBank/DDBJ databases">
        <authorList>
            <person name="King R."/>
        </authorList>
    </citation>
    <scope>NUCLEOTIDE SEQUENCE</scope>
</reference>
<dbReference type="AlphaFoldDB" id="A0A9P0H2H7"/>
<gene>
    <name evidence="2" type="ORF">NEZAVI_LOCUS5382</name>
</gene>
<keyword evidence="3" id="KW-1185">Reference proteome</keyword>
<feature type="transmembrane region" description="Helical" evidence="1">
    <location>
        <begin position="60"/>
        <end position="81"/>
    </location>
</feature>
<keyword evidence="1" id="KW-0472">Membrane</keyword>
<dbReference type="EMBL" id="OV725079">
    <property type="protein sequence ID" value="CAH1395038.1"/>
    <property type="molecule type" value="Genomic_DNA"/>
</dbReference>